<dbReference type="EMBL" id="KQ971352">
    <property type="protein sequence ID" value="EFA06739.1"/>
    <property type="molecule type" value="Genomic_DNA"/>
</dbReference>
<keyword evidence="6" id="KW-1185">Reference proteome</keyword>
<dbReference type="HOGENOM" id="CLU_053349_1_0_1"/>
<dbReference type="InterPro" id="IPR057437">
    <property type="entry name" value="PIF1/LRR1_PH"/>
</dbReference>
<evidence type="ECO:0000259" key="4">
    <source>
        <dbReference type="Pfam" id="PF25344"/>
    </source>
</evidence>
<proteinExistence type="predicted"/>
<reference evidence="5 6" key="1">
    <citation type="journal article" date="2008" name="Nature">
        <title>The genome of the model beetle and pest Tribolium castaneum.</title>
        <authorList>
            <consortium name="Tribolium Genome Sequencing Consortium"/>
            <person name="Richards S."/>
            <person name="Gibbs R.A."/>
            <person name="Weinstock G.M."/>
            <person name="Brown S.J."/>
            <person name="Denell R."/>
            <person name="Beeman R.W."/>
            <person name="Gibbs R."/>
            <person name="Beeman R.W."/>
            <person name="Brown S.J."/>
            <person name="Bucher G."/>
            <person name="Friedrich M."/>
            <person name="Grimmelikhuijzen C.J."/>
            <person name="Klingler M."/>
            <person name="Lorenzen M."/>
            <person name="Richards S."/>
            <person name="Roth S."/>
            <person name="Schroder R."/>
            <person name="Tautz D."/>
            <person name="Zdobnov E.M."/>
            <person name="Muzny D."/>
            <person name="Gibbs R.A."/>
            <person name="Weinstock G.M."/>
            <person name="Attaway T."/>
            <person name="Bell S."/>
            <person name="Buhay C.J."/>
            <person name="Chandrabose M.N."/>
            <person name="Chavez D."/>
            <person name="Clerk-Blankenburg K.P."/>
            <person name="Cree A."/>
            <person name="Dao M."/>
            <person name="Davis C."/>
            <person name="Chacko J."/>
            <person name="Dinh H."/>
            <person name="Dugan-Rocha S."/>
            <person name="Fowler G."/>
            <person name="Garner T.T."/>
            <person name="Garnes J."/>
            <person name="Gnirke A."/>
            <person name="Hawes A."/>
            <person name="Hernandez J."/>
            <person name="Hines S."/>
            <person name="Holder M."/>
            <person name="Hume J."/>
            <person name="Jhangiani S.N."/>
            <person name="Joshi V."/>
            <person name="Khan Z.M."/>
            <person name="Jackson L."/>
            <person name="Kovar C."/>
            <person name="Kowis A."/>
            <person name="Lee S."/>
            <person name="Lewis L.R."/>
            <person name="Margolis J."/>
            <person name="Morgan M."/>
            <person name="Nazareth L.V."/>
            <person name="Nguyen N."/>
            <person name="Okwuonu G."/>
            <person name="Parker D."/>
            <person name="Richards S."/>
            <person name="Ruiz S.J."/>
            <person name="Santibanez J."/>
            <person name="Savard J."/>
            <person name="Scherer S.E."/>
            <person name="Schneider B."/>
            <person name="Sodergren E."/>
            <person name="Tautz D."/>
            <person name="Vattahil S."/>
            <person name="Villasana D."/>
            <person name="White C.S."/>
            <person name="Wright R."/>
            <person name="Park Y."/>
            <person name="Beeman R.W."/>
            <person name="Lord J."/>
            <person name="Oppert B."/>
            <person name="Lorenzen M."/>
            <person name="Brown S."/>
            <person name="Wang L."/>
            <person name="Savard J."/>
            <person name="Tautz D."/>
            <person name="Richards S."/>
            <person name="Weinstock G."/>
            <person name="Gibbs R.A."/>
            <person name="Liu Y."/>
            <person name="Worley K."/>
            <person name="Weinstock G."/>
            <person name="Elsik C.G."/>
            <person name="Reese J.T."/>
            <person name="Elhaik E."/>
            <person name="Landan G."/>
            <person name="Graur D."/>
            <person name="Arensburger P."/>
            <person name="Atkinson P."/>
            <person name="Beeman R.W."/>
            <person name="Beidler J."/>
            <person name="Brown S.J."/>
            <person name="Demuth J.P."/>
            <person name="Drury D.W."/>
            <person name="Du Y.Z."/>
            <person name="Fujiwara H."/>
            <person name="Lorenzen M."/>
            <person name="Maselli V."/>
            <person name="Osanai M."/>
            <person name="Park Y."/>
            <person name="Robertson H.M."/>
            <person name="Tu Z."/>
            <person name="Wang J.J."/>
            <person name="Wang S."/>
            <person name="Richards S."/>
            <person name="Song H."/>
            <person name="Zhang L."/>
            <person name="Sodergren E."/>
            <person name="Werner D."/>
            <person name="Stanke M."/>
            <person name="Morgenstern B."/>
            <person name="Solovyev V."/>
            <person name="Kosarev P."/>
            <person name="Brown G."/>
            <person name="Chen H.C."/>
            <person name="Ermolaeva O."/>
            <person name="Hlavina W."/>
            <person name="Kapustin Y."/>
            <person name="Kiryutin B."/>
            <person name="Kitts P."/>
            <person name="Maglott D."/>
            <person name="Pruitt K."/>
            <person name="Sapojnikov V."/>
            <person name="Souvorov A."/>
            <person name="Mackey A.J."/>
            <person name="Waterhouse R.M."/>
            <person name="Wyder S."/>
            <person name="Zdobnov E.M."/>
            <person name="Zdobnov E.M."/>
            <person name="Wyder S."/>
            <person name="Kriventseva E.V."/>
            <person name="Kadowaki T."/>
            <person name="Bork P."/>
            <person name="Aranda M."/>
            <person name="Bao R."/>
            <person name="Beermann A."/>
            <person name="Berns N."/>
            <person name="Bolognesi R."/>
            <person name="Bonneton F."/>
            <person name="Bopp D."/>
            <person name="Brown S.J."/>
            <person name="Bucher G."/>
            <person name="Butts T."/>
            <person name="Chaumot A."/>
            <person name="Denell R.E."/>
            <person name="Ferrier D.E."/>
            <person name="Friedrich M."/>
            <person name="Gordon C.M."/>
            <person name="Jindra M."/>
            <person name="Klingler M."/>
            <person name="Lan Q."/>
            <person name="Lattorff H.M."/>
            <person name="Laudet V."/>
            <person name="von Levetsow C."/>
            <person name="Liu Z."/>
            <person name="Lutz R."/>
            <person name="Lynch J.A."/>
            <person name="da Fonseca R.N."/>
            <person name="Posnien N."/>
            <person name="Reuter R."/>
            <person name="Roth S."/>
            <person name="Savard J."/>
            <person name="Schinko J.B."/>
            <person name="Schmitt C."/>
            <person name="Schoppmeier M."/>
            <person name="Schroder R."/>
            <person name="Shippy T.D."/>
            <person name="Simonnet F."/>
            <person name="Marques-Souza H."/>
            <person name="Tautz D."/>
            <person name="Tomoyasu Y."/>
            <person name="Trauner J."/>
            <person name="Van der Zee M."/>
            <person name="Vervoort M."/>
            <person name="Wittkopp N."/>
            <person name="Wimmer E.A."/>
            <person name="Yang X."/>
            <person name="Jones A.K."/>
            <person name="Sattelle D.B."/>
            <person name="Ebert P.R."/>
            <person name="Nelson D."/>
            <person name="Scott J.G."/>
            <person name="Beeman R.W."/>
            <person name="Muthukrishnan S."/>
            <person name="Kramer K.J."/>
            <person name="Arakane Y."/>
            <person name="Beeman R.W."/>
            <person name="Zhu Q."/>
            <person name="Hogenkamp D."/>
            <person name="Dixit R."/>
            <person name="Oppert B."/>
            <person name="Jiang H."/>
            <person name="Zou Z."/>
            <person name="Marshall J."/>
            <person name="Elpidina E."/>
            <person name="Vinokurov K."/>
            <person name="Oppert C."/>
            <person name="Zou Z."/>
            <person name="Evans J."/>
            <person name="Lu Z."/>
            <person name="Zhao P."/>
            <person name="Sumathipala N."/>
            <person name="Altincicek B."/>
            <person name="Vilcinskas A."/>
            <person name="Williams M."/>
            <person name="Hultmark D."/>
            <person name="Hetru C."/>
            <person name="Jiang H."/>
            <person name="Grimmelikhuijzen C.J."/>
            <person name="Hauser F."/>
            <person name="Cazzamali G."/>
            <person name="Williamson M."/>
            <person name="Park Y."/>
            <person name="Li B."/>
            <person name="Tanaka Y."/>
            <person name="Predel R."/>
            <person name="Neupert S."/>
            <person name="Schachtner J."/>
            <person name="Verleyen P."/>
            <person name="Raible F."/>
            <person name="Bork P."/>
            <person name="Friedrich M."/>
            <person name="Walden K.K."/>
            <person name="Robertson H.M."/>
            <person name="Angeli S."/>
            <person name="Foret S."/>
            <person name="Bucher G."/>
            <person name="Schuetz S."/>
            <person name="Maleszka R."/>
            <person name="Wimmer E.A."/>
            <person name="Beeman R.W."/>
            <person name="Lorenzen M."/>
            <person name="Tomoyasu Y."/>
            <person name="Miller S.C."/>
            <person name="Grossmann D."/>
            <person name="Bucher G."/>
        </authorList>
    </citation>
    <scope>NUCLEOTIDE SEQUENCE [LARGE SCALE GENOMIC DNA]</scope>
    <source>
        <strain evidence="5 6">Georgia GA2</strain>
    </source>
</reference>
<dbReference type="AlphaFoldDB" id="D6WTS9"/>
<accession>D6WTS9</accession>
<evidence type="ECO:0000256" key="3">
    <source>
        <dbReference type="ARBA" id="ARBA00023242"/>
    </source>
</evidence>
<protein>
    <submittedName>
        <fullName evidence="5">Leucine-rich repeat protein 1-like Protein</fullName>
    </submittedName>
</protein>
<dbReference type="eggNOG" id="KOG0619">
    <property type="taxonomic scope" value="Eukaryota"/>
</dbReference>
<dbReference type="Pfam" id="PF13855">
    <property type="entry name" value="LRR_8"/>
    <property type="match status" value="1"/>
</dbReference>
<dbReference type="PANTHER" id="PTHR48051:SF1">
    <property type="entry name" value="RAS SUPPRESSOR PROTEIN 1"/>
    <property type="match status" value="1"/>
</dbReference>
<dbReference type="FunCoup" id="D6WTS9">
    <property type="interactions" value="674"/>
</dbReference>
<dbReference type="Pfam" id="PF25344">
    <property type="entry name" value="PH_LRR1"/>
    <property type="match status" value="1"/>
</dbReference>
<dbReference type="PhylomeDB" id="D6WTS9"/>
<dbReference type="Pfam" id="PF00560">
    <property type="entry name" value="LRR_1"/>
    <property type="match status" value="1"/>
</dbReference>
<dbReference type="InterPro" id="IPR050216">
    <property type="entry name" value="LRR_domain-containing"/>
</dbReference>
<dbReference type="OMA" id="GELNDWC"/>
<dbReference type="InterPro" id="IPR003591">
    <property type="entry name" value="Leu-rich_rpt_typical-subtyp"/>
</dbReference>
<dbReference type="SUPFAM" id="SSF52058">
    <property type="entry name" value="L domain-like"/>
    <property type="match status" value="1"/>
</dbReference>
<dbReference type="PANTHER" id="PTHR48051">
    <property type="match status" value="1"/>
</dbReference>
<dbReference type="Proteomes" id="UP000007266">
    <property type="component" value="Linkage group 7"/>
</dbReference>
<name>D6WTS9_TRICA</name>
<dbReference type="SMART" id="SM00369">
    <property type="entry name" value="LRR_TYP"/>
    <property type="match status" value="4"/>
</dbReference>
<gene>
    <name evidence="5" type="primary">AUGUSTUS-3.0.2_09673</name>
    <name evidence="5" type="ORF">TcasGA2_TC009673</name>
</gene>
<dbReference type="InterPro" id="IPR001611">
    <property type="entry name" value="Leu-rich_rpt"/>
</dbReference>
<keyword evidence="2" id="KW-0677">Repeat</keyword>
<dbReference type="InParanoid" id="D6WTS9"/>
<evidence type="ECO:0000313" key="5">
    <source>
        <dbReference type="EMBL" id="EFA06739.1"/>
    </source>
</evidence>
<dbReference type="PROSITE" id="PS51450">
    <property type="entry name" value="LRR"/>
    <property type="match status" value="2"/>
</dbReference>
<organism evidence="5 6">
    <name type="scientific">Tribolium castaneum</name>
    <name type="common">Red flour beetle</name>
    <dbReference type="NCBI Taxonomy" id="7070"/>
    <lineage>
        <taxon>Eukaryota</taxon>
        <taxon>Metazoa</taxon>
        <taxon>Ecdysozoa</taxon>
        <taxon>Arthropoda</taxon>
        <taxon>Hexapoda</taxon>
        <taxon>Insecta</taxon>
        <taxon>Pterygota</taxon>
        <taxon>Neoptera</taxon>
        <taxon>Endopterygota</taxon>
        <taxon>Coleoptera</taxon>
        <taxon>Polyphaga</taxon>
        <taxon>Cucujiformia</taxon>
        <taxon>Tenebrionidae</taxon>
        <taxon>Tenebrionidae incertae sedis</taxon>
        <taxon>Tribolium</taxon>
    </lineage>
</organism>
<keyword evidence="3" id="KW-0539">Nucleus</keyword>
<dbReference type="KEGG" id="tca:663693"/>
<keyword evidence="1" id="KW-0433">Leucine-rich repeat</keyword>
<dbReference type="InterPro" id="IPR032675">
    <property type="entry name" value="LRR_dom_sf"/>
</dbReference>
<dbReference type="STRING" id="7070.D6WTS9"/>
<dbReference type="Gene3D" id="3.80.10.10">
    <property type="entry name" value="Ribonuclease Inhibitor"/>
    <property type="match status" value="1"/>
</dbReference>
<sequence>MKLVCSVRVENRLLPALAIKSKQKYAQSTLALCKHPNSEDYCIILFTNQNKNGTKYGVRGNISQILTRFINDGKATIQFKMPPHDLFVQCDVLQLKSFLHLLKRVLENKISPKELTCSSMSVTPVAKNTAPKKLVIRSRAEYPARGFPRTLESLYVNGIKRCGLDIGILRLTKLKILDLSQNCIEFIPEELNKLHLSEVNLSQNCLNKSSPRQWAWLGGNLSKSLTLLNLESNNLKYLPDQLAKLYNLITLNVNNNELKFLPNCLSNLRNLRNLVASNNNLTVLPGSIKQCRFKFLDLFNNNFEANSTEKIAPPTHLPVFSLKECAGRRVLELKLFYSSNTIPHTLVKYLDCAKYCECGKACFESFIRVPGSFLVSGITEDLIVSPNSMMLPLDCYFCSLRCFRTLHFTRSRNPVIR</sequence>
<evidence type="ECO:0000313" key="6">
    <source>
        <dbReference type="Proteomes" id="UP000007266"/>
    </source>
</evidence>
<dbReference type="OrthoDB" id="17912at2759"/>
<evidence type="ECO:0000256" key="2">
    <source>
        <dbReference type="ARBA" id="ARBA00022737"/>
    </source>
</evidence>
<feature type="domain" description="PIF1/LRR1 pleckstrin homology" evidence="4">
    <location>
        <begin position="1"/>
        <end position="114"/>
    </location>
</feature>
<reference evidence="5 6" key="2">
    <citation type="journal article" date="2010" name="Nucleic Acids Res.">
        <title>BeetleBase in 2010: revisions to provide comprehensive genomic information for Tribolium castaneum.</title>
        <authorList>
            <person name="Kim H.S."/>
            <person name="Murphy T."/>
            <person name="Xia J."/>
            <person name="Caragea D."/>
            <person name="Park Y."/>
            <person name="Beeman R.W."/>
            <person name="Lorenzen M.D."/>
            <person name="Butcher S."/>
            <person name="Manak J.R."/>
            <person name="Brown S.J."/>
        </authorList>
    </citation>
    <scope>GENOME REANNOTATION</scope>
    <source>
        <strain evidence="5 6">Georgia GA2</strain>
    </source>
</reference>
<evidence type="ECO:0000256" key="1">
    <source>
        <dbReference type="ARBA" id="ARBA00022614"/>
    </source>
</evidence>
<dbReference type="SMART" id="SM00364">
    <property type="entry name" value="LRR_BAC"/>
    <property type="match status" value="3"/>
</dbReference>